<keyword evidence="3" id="KW-1185">Reference proteome</keyword>
<comment type="caution">
    <text evidence="2">The sequence shown here is derived from an EMBL/GenBank/DDBJ whole genome shotgun (WGS) entry which is preliminary data.</text>
</comment>
<evidence type="ECO:0000259" key="1">
    <source>
        <dbReference type="Pfam" id="PF23059"/>
    </source>
</evidence>
<dbReference type="InterPro" id="IPR059057">
    <property type="entry name" value="CUB_M02D8_5_6th"/>
</dbReference>
<evidence type="ECO:0000313" key="3">
    <source>
        <dbReference type="Proteomes" id="UP000024635"/>
    </source>
</evidence>
<gene>
    <name evidence="2" type="primary">Acey_s0254.g297</name>
    <name evidence="2" type="ORF">Y032_0254g297</name>
</gene>
<dbReference type="Pfam" id="PF23059">
    <property type="entry name" value="CUB_M02D8_5_6th"/>
    <property type="match status" value="1"/>
</dbReference>
<dbReference type="AlphaFoldDB" id="A0A016SCE8"/>
<dbReference type="EMBL" id="JARK01001590">
    <property type="protein sequence ID" value="EYB87969.1"/>
    <property type="molecule type" value="Genomic_DNA"/>
</dbReference>
<name>A0A016SCE8_9BILA</name>
<evidence type="ECO:0000313" key="2">
    <source>
        <dbReference type="EMBL" id="EYB87969.1"/>
    </source>
</evidence>
<feature type="domain" description="M02D8-5-like sixth CUB" evidence="1">
    <location>
        <begin position="63"/>
        <end position="96"/>
    </location>
</feature>
<reference evidence="3" key="1">
    <citation type="journal article" date="2015" name="Nat. Genet.">
        <title>The genome and transcriptome of the zoonotic hookworm Ancylostoma ceylanicum identify infection-specific gene families.</title>
        <authorList>
            <person name="Schwarz E.M."/>
            <person name="Hu Y."/>
            <person name="Antoshechkin I."/>
            <person name="Miller M.M."/>
            <person name="Sternberg P.W."/>
            <person name="Aroian R.V."/>
        </authorList>
    </citation>
    <scope>NUCLEOTIDE SEQUENCE</scope>
    <source>
        <strain evidence="3">HY135</strain>
    </source>
</reference>
<protein>
    <recommendedName>
        <fullName evidence="1">M02D8-5-like sixth CUB domain-containing protein</fullName>
    </recommendedName>
</protein>
<dbReference type="Proteomes" id="UP000024635">
    <property type="component" value="Unassembled WGS sequence"/>
</dbReference>
<organism evidence="2 3">
    <name type="scientific">Ancylostoma ceylanicum</name>
    <dbReference type="NCBI Taxonomy" id="53326"/>
    <lineage>
        <taxon>Eukaryota</taxon>
        <taxon>Metazoa</taxon>
        <taxon>Ecdysozoa</taxon>
        <taxon>Nematoda</taxon>
        <taxon>Chromadorea</taxon>
        <taxon>Rhabditida</taxon>
        <taxon>Rhabditina</taxon>
        <taxon>Rhabditomorpha</taxon>
        <taxon>Strongyloidea</taxon>
        <taxon>Ancylostomatidae</taxon>
        <taxon>Ancylostomatinae</taxon>
        <taxon>Ancylostoma</taxon>
    </lineage>
</organism>
<proteinExistence type="predicted"/>
<sequence>MTENTAAKGNSGANLKNAVWNTLRSSPHTVLTDYMFLFHPIPDRIRRVQHVEPGLVDEPTTGGSSHQYPSFIYGAYVVISYNLPQNNIVTYSWIKRDRPRKRVKTFTSAIRRVVKGHKVAKTRLQL</sequence>
<accession>A0A016SCE8</accession>